<dbReference type="RefSeq" id="WP_081164339.1">
    <property type="nucleotide sequence ID" value="NZ_LWBP01000156.1"/>
</dbReference>
<proteinExistence type="predicted"/>
<comment type="caution">
    <text evidence="1">The sequence shown here is derived from an EMBL/GenBank/DDBJ whole genome shotgun (WGS) entry which is preliminary data.</text>
</comment>
<keyword evidence="2" id="KW-1185">Reference proteome</keyword>
<dbReference type="AlphaFoldDB" id="A0A1V9FPH3"/>
<dbReference type="EMBL" id="LWBP01000156">
    <property type="protein sequence ID" value="OQP60228.1"/>
    <property type="molecule type" value="Genomic_DNA"/>
</dbReference>
<sequence>MVFQFWALFAILTAGIVFCDRKFNMLRDLSKANPRPYSWSRVQLAWWSVIILTSFTTIMLQTGHAPNLHTSTLVLLGISAGTMAAARVIDLADQQNSLVFRHQDIKTSNFFLDLLSDQNGVSIQRFQAIIFNAVFGIWFISSTLGNLGDPNFCLSDFAKGDPNLAQCLLHSTDFLIPIVSDNNLILLGLSSATYAALKITENKGTASETLSEKVVDEALNTPAQG</sequence>
<dbReference type="OrthoDB" id="795005at2"/>
<organism evidence="1 2">
    <name type="scientific">Niastella populi</name>
    <dbReference type="NCBI Taxonomy" id="550983"/>
    <lineage>
        <taxon>Bacteria</taxon>
        <taxon>Pseudomonadati</taxon>
        <taxon>Bacteroidota</taxon>
        <taxon>Chitinophagia</taxon>
        <taxon>Chitinophagales</taxon>
        <taxon>Chitinophagaceae</taxon>
        <taxon>Niastella</taxon>
    </lineage>
</organism>
<evidence type="ECO:0000313" key="2">
    <source>
        <dbReference type="Proteomes" id="UP000192276"/>
    </source>
</evidence>
<name>A0A1V9FPH3_9BACT</name>
<evidence type="ECO:0000313" key="1">
    <source>
        <dbReference type="EMBL" id="OQP60228.1"/>
    </source>
</evidence>
<gene>
    <name evidence="1" type="ORF">A4R26_19920</name>
</gene>
<protein>
    <submittedName>
        <fullName evidence="1">Uncharacterized protein</fullName>
    </submittedName>
</protein>
<reference evidence="2" key="1">
    <citation type="submission" date="2016-04" db="EMBL/GenBank/DDBJ databases">
        <authorList>
            <person name="Chen L."/>
            <person name="Zhuang W."/>
            <person name="Wang G."/>
        </authorList>
    </citation>
    <scope>NUCLEOTIDE SEQUENCE [LARGE SCALE GENOMIC DNA]</scope>
    <source>
        <strain evidence="2">208</strain>
    </source>
</reference>
<accession>A0A1V9FPH3</accession>
<dbReference type="Proteomes" id="UP000192276">
    <property type="component" value="Unassembled WGS sequence"/>
</dbReference>